<reference evidence="7 8" key="1">
    <citation type="submission" date="2017-08" db="EMBL/GenBank/DDBJ databases">
        <title>Draft genome sequences of 64 type strains of genus Staph aureus.</title>
        <authorList>
            <person name="Cole K."/>
            <person name="Golubchik T."/>
            <person name="Russell J."/>
            <person name="Foster D."/>
            <person name="Llewelyn M."/>
            <person name="Wilson D."/>
            <person name="Crook D."/>
            <person name="Paul J."/>
        </authorList>
    </citation>
    <scope>NUCLEOTIDE SEQUENCE [LARGE SCALE GENOMIC DNA]</scope>
    <source>
        <strain evidence="7 8">DSM 21968</strain>
    </source>
</reference>
<proteinExistence type="inferred from homology"/>
<dbReference type="InterPro" id="IPR011013">
    <property type="entry name" value="Gal_mutarotase_sf_dom"/>
</dbReference>
<evidence type="ECO:0000256" key="5">
    <source>
        <dbReference type="ARBA" id="ARBA00032300"/>
    </source>
</evidence>
<dbReference type="PANTHER" id="PTHR10091">
    <property type="entry name" value="ALDOSE-1-EPIMERASE"/>
    <property type="match status" value="1"/>
</dbReference>
<evidence type="ECO:0000313" key="8">
    <source>
        <dbReference type="Proteomes" id="UP000242752"/>
    </source>
</evidence>
<dbReference type="OrthoDB" id="9779408at2"/>
<dbReference type="InterPro" id="IPR008183">
    <property type="entry name" value="Aldose_1/G6P_1-epimerase"/>
</dbReference>
<keyword evidence="4" id="KW-0119">Carbohydrate metabolism</keyword>
<dbReference type="SUPFAM" id="SSF74650">
    <property type="entry name" value="Galactose mutarotase-like"/>
    <property type="match status" value="1"/>
</dbReference>
<accession>A0A2K3YV69</accession>
<dbReference type="GO" id="GO:0033499">
    <property type="term" value="P:galactose catabolic process via UDP-galactose, Leloir pathway"/>
    <property type="evidence" value="ECO:0007669"/>
    <property type="project" value="TreeGrafter"/>
</dbReference>
<dbReference type="InterPro" id="IPR014718">
    <property type="entry name" value="GH-type_carb-bd"/>
</dbReference>
<evidence type="ECO:0000256" key="6">
    <source>
        <dbReference type="ARBA" id="ARBA00033373"/>
    </source>
</evidence>
<comment type="caution">
    <text evidence="7">The sequence shown here is derived from an EMBL/GenBank/DDBJ whole genome shotgun (WGS) entry which is preliminary data.</text>
</comment>
<evidence type="ECO:0000256" key="4">
    <source>
        <dbReference type="ARBA" id="ARBA00023277"/>
    </source>
</evidence>
<dbReference type="Pfam" id="PF01263">
    <property type="entry name" value="Aldose_epim"/>
    <property type="match status" value="1"/>
</dbReference>
<dbReference type="RefSeq" id="WP_103357534.1">
    <property type="nucleotide sequence ID" value="NZ_CP113107.1"/>
</dbReference>
<organism evidence="7 8">
    <name type="scientific">Staphylococcus rostri</name>
    <dbReference type="NCBI Taxonomy" id="522262"/>
    <lineage>
        <taxon>Bacteria</taxon>
        <taxon>Bacillati</taxon>
        <taxon>Bacillota</taxon>
        <taxon>Bacilli</taxon>
        <taxon>Bacillales</taxon>
        <taxon>Staphylococcaceae</taxon>
        <taxon>Staphylococcus</taxon>
    </lineage>
</organism>
<dbReference type="Gene3D" id="2.70.98.10">
    <property type="match status" value="1"/>
</dbReference>
<dbReference type="GO" id="GO:0004034">
    <property type="term" value="F:aldose 1-epimerase activity"/>
    <property type="evidence" value="ECO:0007669"/>
    <property type="project" value="TreeGrafter"/>
</dbReference>
<name>A0A2K3YV69_9STAP</name>
<comment type="similarity">
    <text evidence="1">Belongs to the aldose epimerase family.</text>
</comment>
<dbReference type="EMBL" id="PPRF01000017">
    <property type="protein sequence ID" value="PNZ29128.1"/>
    <property type="molecule type" value="Genomic_DNA"/>
</dbReference>
<dbReference type="GO" id="GO:0006006">
    <property type="term" value="P:glucose metabolic process"/>
    <property type="evidence" value="ECO:0007669"/>
    <property type="project" value="TreeGrafter"/>
</dbReference>
<keyword evidence="8" id="KW-1185">Reference proteome</keyword>
<evidence type="ECO:0000313" key="7">
    <source>
        <dbReference type="EMBL" id="PNZ29128.1"/>
    </source>
</evidence>
<protein>
    <recommendedName>
        <fullName evidence="2">Aldose 1-epimerase</fullName>
    </recommendedName>
    <alternativeName>
        <fullName evidence="6">Galactose mutarotase</fullName>
    </alternativeName>
    <alternativeName>
        <fullName evidence="5">Type-1 mutarotase</fullName>
    </alternativeName>
</protein>
<dbReference type="InterPro" id="IPR018052">
    <property type="entry name" value="Ald1_epimerase_CS"/>
</dbReference>
<evidence type="ECO:0000256" key="3">
    <source>
        <dbReference type="ARBA" id="ARBA00023235"/>
    </source>
</evidence>
<dbReference type="InterPro" id="IPR047215">
    <property type="entry name" value="Galactose_mutarotase-like"/>
</dbReference>
<dbReference type="GO" id="GO:0005737">
    <property type="term" value="C:cytoplasm"/>
    <property type="evidence" value="ECO:0007669"/>
    <property type="project" value="TreeGrafter"/>
</dbReference>
<evidence type="ECO:0000256" key="1">
    <source>
        <dbReference type="ARBA" id="ARBA00006206"/>
    </source>
</evidence>
<evidence type="ECO:0000256" key="2">
    <source>
        <dbReference type="ARBA" id="ARBA00014165"/>
    </source>
</evidence>
<dbReference type="AlphaFoldDB" id="A0A2K3YV69"/>
<gene>
    <name evidence="7" type="ORF">CD122_03085</name>
</gene>
<dbReference type="PANTHER" id="PTHR10091:SF0">
    <property type="entry name" value="GALACTOSE MUTAROTASE"/>
    <property type="match status" value="1"/>
</dbReference>
<sequence length="337" mass="37962">MHVIIEQQTNGIELIKISTKQGKIVFTNYGASIISWKVDDNNIVLGNAVEADEFYPTHPFFFGAAVGRYAGRIANGQFTLNGHSYQVEQNDTPHHLHGGRNGMWQRLFDYEVVEGDDQVQVIFTTVVRSEEDNFPGNIDVKVVYTYDVTNTWTIEYFAESTEDTLFNPTNHVYFNLNRDNKVVDNHRITSDKLQMFPLDDTGMPQIETIDLGRVFGSQSVTLETLFASTEPTVAQQVAKVGGLDHPFEVHDGGLIVSNQDYELHVTTDMPQMVLYTFNSPSVWAHHMNIYKAHSGITIETQSLPNDINIFGDKAASILRANTPFYSKTAYQLKVIDA</sequence>
<dbReference type="PROSITE" id="PS00545">
    <property type="entry name" value="ALDOSE_1_EPIMERASE"/>
    <property type="match status" value="1"/>
</dbReference>
<dbReference type="CDD" id="cd09019">
    <property type="entry name" value="galactose_mutarotase_like"/>
    <property type="match status" value="1"/>
</dbReference>
<dbReference type="Proteomes" id="UP000242752">
    <property type="component" value="Unassembled WGS sequence"/>
</dbReference>
<keyword evidence="3" id="KW-0413">Isomerase</keyword>
<dbReference type="GO" id="GO:0030246">
    <property type="term" value="F:carbohydrate binding"/>
    <property type="evidence" value="ECO:0007669"/>
    <property type="project" value="InterPro"/>
</dbReference>